<proteinExistence type="predicted"/>
<feature type="compositionally biased region" description="Low complexity" evidence="1">
    <location>
        <begin position="80"/>
        <end position="93"/>
    </location>
</feature>
<feature type="region of interest" description="Disordered" evidence="1">
    <location>
        <begin position="368"/>
        <end position="389"/>
    </location>
</feature>
<evidence type="ECO:0000256" key="1">
    <source>
        <dbReference type="SAM" id="MobiDB-lite"/>
    </source>
</evidence>
<dbReference type="GO" id="GO:0005634">
    <property type="term" value="C:nucleus"/>
    <property type="evidence" value="ECO:0007669"/>
    <property type="project" value="TreeGrafter"/>
</dbReference>
<reference evidence="2 3" key="1">
    <citation type="journal article" date="2019" name="Commun. Biol.">
        <title>The bagworm genome reveals a unique fibroin gene that provides high tensile strength.</title>
        <authorList>
            <person name="Kono N."/>
            <person name="Nakamura H."/>
            <person name="Ohtoshi R."/>
            <person name="Tomita M."/>
            <person name="Numata K."/>
            <person name="Arakawa K."/>
        </authorList>
    </citation>
    <scope>NUCLEOTIDE SEQUENCE [LARGE SCALE GENOMIC DNA]</scope>
</reference>
<dbReference type="InterPro" id="IPR052865">
    <property type="entry name" value="Zinc_finger_BED"/>
</dbReference>
<organism evidence="2 3">
    <name type="scientific">Eumeta variegata</name>
    <name type="common">Bagworm moth</name>
    <name type="synonym">Eumeta japonica</name>
    <dbReference type="NCBI Taxonomy" id="151549"/>
    <lineage>
        <taxon>Eukaryota</taxon>
        <taxon>Metazoa</taxon>
        <taxon>Ecdysozoa</taxon>
        <taxon>Arthropoda</taxon>
        <taxon>Hexapoda</taxon>
        <taxon>Insecta</taxon>
        <taxon>Pterygota</taxon>
        <taxon>Neoptera</taxon>
        <taxon>Endopterygota</taxon>
        <taxon>Lepidoptera</taxon>
        <taxon>Glossata</taxon>
        <taxon>Ditrysia</taxon>
        <taxon>Tineoidea</taxon>
        <taxon>Psychidae</taxon>
        <taxon>Oiketicinae</taxon>
        <taxon>Eumeta</taxon>
    </lineage>
</organism>
<dbReference type="STRING" id="151549.A0A4C1W834"/>
<dbReference type="OrthoDB" id="117690at2759"/>
<evidence type="ECO:0000313" key="2">
    <source>
        <dbReference type="EMBL" id="GBP46305.1"/>
    </source>
</evidence>
<sequence>MTLLLELSRIVISSNTECSATLSAAAPNIRQRCQSQRRIFGTKYMLVERVKNNTTATTSLKNYLKSKRAEQYATLTDVPSTSGSNKGGTSTSTDFKIPAVPGTSRSRDRQLTLKETSERKLLQDIHVPKSIKYNYLIDFILEHGVLAIKPFPSSHSGTTIAKELNAITERWNILKSKVHLLVHDIGANMIKGLAEQKLKSIQQELNLPNHQLVQDVSTHWNSTYYLMERLLEQKRAVSLYITDHETLNNLTHVQWELMEQCIKLLKPFEEITKITSSGISCISEVIPHAVTLLKYLGKAETTERIPNLVTMRSSLQAELEKRFNFNENNKYLVATFLDPRFKTSFLSVVQAERARQKILLEALKLSCNDNESSSTDDDSSPRRKKRNLNENDKSFEIHDSFGTALRKSLKIICAIVMMRGTWRRILWQMRWIFI</sequence>
<keyword evidence="3" id="KW-1185">Reference proteome</keyword>
<accession>A0A4C1W834</accession>
<name>A0A4C1W834_EUMVA</name>
<evidence type="ECO:0000313" key="3">
    <source>
        <dbReference type="Proteomes" id="UP000299102"/>
    </source>
</evidence>
<dbReference type="PANTHER" id="PTHR47241">
    <property type="entry name" value="FINGER PROTEIN, PUTATIVE-RELATED"/>
    <property type="match status" value="1"/>
</dbReference>
<dbReference type="SUPFAM" id="SSF53098">
    <property type="entry name" value="Ribonuclease H-like"/>
    <property type="match status" value="1"/>
</dbReference>
<dbReference type="PANTHER" id="PTHR47241:SF1">
    <property type="entry name" value="BED-TYPE DOMAIN-CONTAINING PROTEIN"/>
    <property type="match status" value="1"/>
</dbReference>
<comment type="caution">
    <text evidence="2">The sequence shown here is derived from an EMBL/GenBank/DDBJ whole genome shotgun (WGS) entry which is preliminary data.</text>
</comment>
<dbReference type="InterPro" id="IPR012337">
    <property type="entry name" value="RNaseH-like_sf"/>
</dbReference>
<feature type="region of interest" description="Disordered" evidence="1">
    <location>
        <begin position="75"/>
        <end position="111"/>
    </location>
</feature>
<dbReference type="AlphaFoldDB" id="A0A4C1W834"/>
<gene>
    <name evidence="2" type="primary">Zbed4</name>
    <name evidence="2" type="ORF">EVAR_30436_1</name>
</gene>
<dbReference type="EMBL" id="BGZK01000480">
    <property type="protein sequence ID" value="GBP46305.1"/>
    <property type="molecule type" value="Genomic_DNA"/>
</dbReference>
<dbReference type="Proteomes" id="UP000299102">
    <property type="component" value="Unassembled WGS sequence"/>
</dbReference>
<protein>
    <submittedName>
        <fullName evidence="2">Zinc finger BED domain-containing protein 4</fullName>
    </submittedName>
</protein>